<keyword evidence="2" id="KW-1185">Reference proteome</keyword>
<proteinExistence type="predicted"/>
<evidence type="ECO:0000313" key="1">
    <source>
        <dbReference type="EMBL" id="USW49112.1"/>
    </source>
</evidence>
<dbReference type="PANTHER" id="PTHR32487:SF0">
    <property type="entry name" value="3-OXO-DELTA(4,5)-STEROID 5-BETA-REDUCTASE"/>
    <property type="match status" value="1"/>
</dbReference>
<dbReference type="AlphaFoldDB" id="A0A9Q9EGR5"/>
<name>A0A9Q9EGR5_9PEZI</name>
<sequence length="186" mass="21410">MAQTLAIYLLITRELAEEAKMPTNFRYWNGTEQVSDAALLAEFMLWLAVRGDCANEAFNFANGDHFTWRFMWPRLAETFRAYSTPDQIFSKAEPAMGELRQEFSLARWAADKKPLWCEMCDATGTPEAKDAFDCAAWQSLDESFQRSWTCNVSMSKAREYGWSGFKDSFDSFSSAFADLKTQRKIF</sequence>
<protein>
    <submittedName>
        <fullName evidence="1">Uncharacterized protein</fullName>
    </submittedName>
</protein>
<dbReference type="PANTHER" id="PTHR32487">
    <property type="entry name" value="3-OXO-DELTA(4,5)-STEROID 5-BETA-REDUCTASE"/>
    <property type="match status" value="1"/>
</dbReference>
<dbReference type="Proteomes" id="UP001056384">
    <property type="component" value="Chromosome 2"/>
</dbReference>
<evidence type="ECO:0000313" key="2">
    <source>
        <dbReference type="Proteomes" id="UP001056384"/>
    </source>
</evidence>
<dbReference type="EMBL" id="CP099419">
    <property type="protein sequence ID" value="USW49112.1"/>
    <property type="molecule type" value="Genomic_DNA"/>
</dbReference>
<dbReference type="OrthoDB" id="1731983at2759"/>
<accession>A0A9Q9EGR5</accession>
<reference evidence="1" key="1">
    <citation type="submission" date="2022-06" db="EMBL/GenBank/DDBJ databases">
        <title>Complete genome sequences of two strains of the flax pathogen Septoria linicola.</title>
        <authorList>
            <person name="Lapalu N."/>
            <person name="Simon A."/>
            <person name="Demenou B."/>
            <person name="Paumier D."/>
            <person name="Guillot M.-P."/>
            <person name="Gout L."/>
            <person name="Valade R."/>
        </authorList>
    </citation>
    <scope>NUCLEOTIDE SEQUENCE</scope>
    <source>
        <strain evidence="1">SE15195</strain>
    </source>
</reference>
<organism evidence="1 2">
    <name type="scientific">Septoria linicola</name>
    <dbReference type="NCBI Taxonomy" id="215465"/>
    <lineage>
        <taxon>Eukaryota</taxon>
        <taxon>Fungi</taxon>
        <taxon>Dikarya</taxon>
        <taxon>Ascomycota</taxon>
        <taxon>Pezizomycotina</taxon>
        <taxon>Dothideomycetes</taxon>
        <taxon>Dothideomycetidae</taxon>
        <taxon>Mycosphaerellales</taxon>
        <taxon>Mycosphaerellaceae</taxon>
        <taxon>Septoria</taxon>
    </lineage>
</organism>
<gene>
    <name evidence="1" type="ORF">Slin15195_G024310</name>
</gene>
<dbReference type="Gene3D" id="3.40.50.720">
    <property type="entry name" value="NAD(P)-binding Rossmann-like Domain"/>
    <property type="match status" value="1"/>
</dbReference>